<dbReference type="Gene3D" id="3.40.630.30">
    <property type="match status" value="1"/>
</dbReference>
<dbReference type="InterPro" id="IPR000182">
    <property type="entry name" value="GNAT_dom"/>
</dbReference>
<reference evidence="4 5" key="1">
    <citation type="submission" date="2024-03" db="EMBL/GenBank/DDBJ databases">
        <title>Chitinophaga caseinilytica sp. nov., a casein hydrolysing bacterium isolated from forest soil.</title>
        <authorList>
            <person name="Lee D.S."/>
            <person name="Han D.M."/>
            <person name="Baek J.H."/>
            <person name="Choi D.G."/>
            <person name="Jeon J.H."/>
            <person name="Jeon C.O."/>
        </authorList>
    </citation>
    <scope>NUCLEOTIDE SEQUENCE [LARGE SCALE GENOMIC DNA]</scope>
    <source>
        <strain evidence="4 5">KACC 19118</strain>
    </source>
</reference>
<dbReference type="InterPro" id="IPR016181">
    <property type="entry name" value="Acyl_CoA_acyltransferase"/>
</dbReference>
<evidence type="ECO:0000256" key="1">
    <source>
        <dbReference type="ARBA" id="ARBA00022679"/>
    </source>
</evidence>
<sequence length="167" mass="19115">MEQLTYRNAVQADLPQIVAIYNSTVASRLVTADTEPVSTESRQHWFDIHTPERRPLWVVENEEKDMVGWISFQSFYGRPAYNATVEISIYLDENFRGKGFGREMLKYAIQHAPSFEVKTLLGFIFAHNTPSLRLFRSLGFEDWGTLPDIAELDGKEVGLKIMGKRVG</sequence>
<evidence type="ECO:0000313" key="5">
    <source>
        <dbReference type="Proteomes" id="UP001449657"/>
    </source>
</evidence>
<evidence type="ECO:0000256" key="2">
    <source>
        <dbReference type="ARBA" id="ARBA00023315"/>
    </source>
</evidence>
<proteinExistence type="predicted"/>
<evidence type="ECO:0000259" key="3">
    <source>
        <dbReference type="PROSITE" id="PS51186"/>
    </source>
</evidence>
<keyword evidence="1" id="KW-0808">Transferase</keyword>
<dbReference type="PANTHER" id="PTHR43072">
    <property type="entry name" value="N-ACETYLTRANSFERASE"/>
    <property type="match status" value="1"/>
</dbReference>
<dbReference type="Pfam" id="PF13302">
    <property type="entry name" value="Acetyltransf_3"/>
    <property type="match status" value="1"/>
</dbReference>
<accession>A0ABZ2YVY5</accession>
<dbReference type="PANTHER" id="PTHR43072:SF23">
    <property type="entry name" value="UPF0039 PROTEIN C11D3.02C"/>
    <property type="match status" value="1"/>
</dbReference>
<gene>
    <name evidence="4" type="ORF">WJU22_13765</name>
</gene>
<keyword evidence="2" id="KW-0012">Acyltransferase</keyword>
<organism evidence="4 5">
    <name type="scientific">Chitinophaga caseinilytica</name>
    <dbReference type="NCBI Taxonomy" id="2267521"/>
    <lineage>
        <taxon>Bacteria</taxon>
        <taxon>Pseudomonadati</taxon>
        <taxon>Bacteroidota</taxon>
        <taxon>Chitinophagia</taxon>
        <taxon>Chitinophagales</taxon>
        <taxon>Chitinophagaceae</taxon>
        <taxon>Chitinophaga</taxon>
    </lineage>
</organism>
<dbReference type="PROSITE" id="PS51186">
    <property type="entry name" value="GNAT"/>
    <property type="match status" value="1"/>
</dbReference>
<feature type="domain" description="N-acetyltransferase" evidence="3">
    <location>
        <begin position="4"/>
        <end position="167"/>
    </location>
</feature>
<dbReference type="SUPFAM" id="SSF55729">
    <property type="entry name" value="Acyl-CoA N-acyltransferases (Nat)"/>
    <property type="match status" value="1"/>
</dbReference>
<dbReference type="Proteomes" id="UP001449657">
    <property type="component" value="Chromosome"/>
</dbReference>
<dbReference type="CDD" id="cd04301">
    <property type="entry name" value="NAT_SF"/>
    <property type="match status" value="1"/>
</dbReference>
<keyword evidence="5" id="KW-1185">Reference proteome</keyword>
<evidence type="ECO:0000313" key="4">
    <source>
        <dbReference type="EMBL" id="WZN43966.1"/>
    </source>
</evidence>
<protein>
    <submittedName>
        <fullName evidence="4">N-acetyltransferase family protein</fullName>
    </submittedName>
</protein>
<dbReference type="EMBL" id="CP150096">
    <property type="protein sequence ID" value="WZN43966.1"/>
    <property type="molecule type" value="Genomic_DNA"/>
</dbReference>
<name>A0ABZ2YVY5_9BACT</name>
<dbReference type="RefSeq" id="WP_341838760.1">
    <property type="nucleotide sequence ID" value="NZ_CP149792.1"/>
</dbReference>